<comment type="similarity">
    <text evidence="2">Belongs to the glycosyltransferase 29 family.</text>
</comment>
<dbReference type="PANTHER" id="PTHR11987">
    <property type="entry name" value="ALPHA-2,8-SIALYLTRANSFERASE"/>
    <property type="match status" value="1"/>
</dbReference>
<evidence type="ECO:0000256" key="10">
    <source>
        <dbReference type="ARBA" id="ARBA00023180"/>
    </source>
</evidence>
<dbReference type="InterPro" id="IPR001675">
    <property type="entry name" value="Glyco_trans_29"/>
</dbReference>
<evidence type="ECO:0000256" key="4">
    <source>
        <dbReference type="ARBA" id="ARBA00022679"/>
    </source>
</evidence>
<evidence type="ECO:0000313" key="11">
    <source>
        <dbReference type="EMBL" id="KAK3271123.1"/>
    </source>
</evidence>
<gene>
    <name evidence="11" type="ORF">CYMTET_20508</name>
</gene>
<dbReference type="InterPro" id="IPR038578">
    <property type="entry name" value="GT29-like_sf"/>
</dbReference>
<evidence type="ECO:0000256" key="3">
    <source>
        <dbReference type="ARBA" id="ARBA00022676"/>
    </source>
</evidence>
<name>A0AAE0G418_9CHLO</name>
<organism evidence="11 12">
    <name type="scientific">Cymbomonas tetramitiformis</name>
    <dbReference type="NCBI Taxonomy" id="36881"/>
    <lineage>
        <taxon>Eukaryota</taxon>
        <taxon>Viridiplantae</taxon>
        <taxon>Chlorophyta</taxon>
        <taxon>Pyramimonadophyceae</taxon>
        <taxon>Pyramimonadales</taxon>
        <taxon>Pyramimonadaceae</taxon>
        <taxon>Cymbomonas</taxon>
    </lineage>
</organism>
<evidence type="ECO:0000256" key="6">
    <source>
        <dbReference type="ARBA" id="ARBA00022968"/>
    </source>
</evidence>
<dbReference type="GO" id="GO:0008373">
    <property type="term" value="F:sialyltransferase activity"/>
    <property type="evidence" value="ECO:0007669"/>
    <property type="project" value="InterPro"/>
</dbReference>
<evidence type="ECO:0000256" key="1">
    <source>
        <dbReference type="ARBA" id="ARBA00004323"/>
    </source>
</evidence>
<sequence length="472" mass="52355">MFVIKLWQQRILLCFCAVLGQGSFSTALYTATEAHVVPFNRIRNSVSSNTLAGAGLTSRTRRPIEISANINSLHPRLNNQNRAGLSPPRFTRLYGNSKIELQTPSLVPIEEGDIEQSQKTLGMREQRQIWLKERLSNNAEDTMGTKLAAKFDKRHGPISLAPPRLCYTAVSGKKVLPASARVARPPSNSTAQEMLTMLGRSRPCMYFTQQCARRHKDASALNDPLRKEILQYVELFFPGATLSEAGLNGAISELISMEPGSLGTCAVVGTADNLLRVKRGAEIDAHDFVVRFNTPIKGFEKAVGKKVDGLWTKATYASGPNRGIQLPTRYHVSPKDRTLKPINGIPVLPYGPSVKPWRAVANSIYELYKSEKNMVKGKPTGGWARVMALIDSGLCTRLDIYGFSAGGGKYFARSSLVKQVHVINVEHYTSPDLPNDLPDMNKIRPSRWRWWSRFRRLQGCLICPVHLLLGGS</sequence>
<dbReference type="Proteomes" id="UP001190700">
    <property type="component" value="Unassembled WGS sequence"/>
</dbReference>
<keyword evidence="3" id="KW-0328">Glycosyltransferase</keyword>
<dbReference type="AlphaFoldDB" id="A0AAE0G418"/>
<evidence type="ECO:0000256" key="5">
    <source>
        <dbReference type="ARBA" id="ARBA00022692"/>
    </source>
</evidence>
<keyword evidence="6" id="KW-0735">Signal-anchor</keyword>
<evidence type="ECO:0000256" key="8">
    <source>
        <dbReference type="ARBA" id="ARBA00023034"/>
    </source>
</evidence>
<dbReference type="GO" id="GO:0000139">
    <property type="term" value="C:Golgi membrane"/>
    <property type="evidence" value="ECO:0007669"/>
    <property type="project" value="UniProtKB-SubCell"/>
</dbReference>
<comment type="caution">
    <text evidence="11">The sequence shown here is derived from an EMBL/GenBank/DDBJ whole genome shotgun (WGS) entry which is preliminary data.</text>
</comment>
<accession>A0AAE0G418</accession>
<evidence type="ECO:0000256" key="2">
    <source>
        <dbReference type="ARBA" id="ARBA00006003"/>
    </source>
</evidence>
<keyword evidence="8" id="KW-0333">Golgi apparatus</keyword>
<dbReference type="InterPro" id="IPR050943">
    <property type="entry name" value="Glycosyltr_29_Sialyltrsf"/>
</dbReference>
<reference evidence="11 12" key="1">
    <citation type="journal article" date="2015" name="Genome Biol. Evol.">
        <title>Comparative Genomics of a Bacterivorous Green Alga Reveals Evolutionary Causalities and Consequences of Phago-Mixotrophic Mode of Nutrition.</title>
        <authorList>
            <person name="Burns J.A."/>
            <person name="Paasch A."/>
            <person name="Narechania A."/>
            <person name="Kim E."/>
        </authorList>
    </citation>
    <scope>NUCLEOTIDE SEQUENCE [LARGE SCALE GENOMIC DNA]</scope>
    <source>
        <strain evidence="11 12">PLY_AMNH</strain>
    </source>
</reference>
<proteinExistence type="inferred from homology"/>
<dbReference type="Pfam" id="PF00777">
    <property type="entry name" value="Glyco_transf_29"/>
    <property type="match status" value="1"/>
</dbReference>
<evidence type="ECO:0000256" key="9">
    <source>
        <dbReference type="ARBA" id="ARBA00023136"/>
    </source>
</evidence>
<comment type="subcellular location">
    <subcellularLocation>
        <location evidence="1">Golgi apparatus membrane</location>
        <topology evidence="1">Single-pass type II membrane protein</topology>
    </subcellularLocation>
</comment>
<dbReference type="Gene3D" id="3.90.1480.20">
    <property type="entry name" value="Glycosyl transferase family 29"/>
    <property type="match status" value="1"/>
</dbReference>
<dbReference type="EMBL" id="LGRX02009988">
    <property type="protein sequence ID" value="KAK3271123.1"/>
    <property type="molecule type" value="Genomic_DNA"/>
</dbReference>
<keyword evidence="5" id="KW-0812">Transmembrane</keyword>
<evidence type="ECO:0000313" key="12">
    <source>
        <dbReference type="Proteomes" id="UP001190700"/>
    </source>
</evidence>
<keyword evidence="10" id="KW-0325">Glycoprotein</keyword>
<keyword evidence="9" id="KW-0472">Membrane</keyword>
<keyword evidence="12" id="KW-1185">Reference proteome</keyword>
<evidence type="ECO:0000256" key="7">
    <source>
        <dbReference type="ARBA" id="ARBA00022989"/>
    </source>
</evidence>
<dbReference type="PANTHER" id="PTHR11987:SF36">
    <property type="entry name" value="SIA-ALPHA-2,3-GAL-BETA-1,4-GLCNAC-R:ALPHA 2,8-SIALYLTRANSFERASE"/>
    <property type="match status" value="1"/>
</dbReference>
<keyword evidence="7" id="KW-1133">Transmembrane helix</keyword>
<keyword evidence="4" id="KW-0808">Transferase</keyword>
<protein>
    <submittedName>
        <fullName evidence="11">Uncharacterized protein</fullName>
    </submittedName>
</protein>